<keyword evidence="10" id="KW-1185">Reference proteome</keyword>
<dbReference type="KEGG" id="soy:115886666"/>
<dbReference type="InterPro" id="IPR025660">
    <property type="entry name" value="Pept_his_AS"/>
</dbReference>
<evidence type="ECO:0000313" key="10">
    <source>
        <dbReference type="Proteomes" id="UP000504635"/>
    </source>
</evidence>
<dbReference type="OrthoDB" id="6748754at2759"/>
<dbReference type="InterPro" id="IPR012599">
    <property type="entry name" value="Propeptide_C1A"/>
</dbReference>
<evidence type="ECO:0000256" key="3">
    <source>
        <dbReference type="ARBA" id="ARBA00022729"/>
    </source>
</evidence>
<keyword evidence="5" id="KW-0788">Thiol protease</keyword>
<evidence type="ECO:0000256" key="7">
    <source>
        <dbReference type="ARBA" id="ARBA00023157"/>
    </source>
</evidence>
<evidence type="ECO:0000313" key="11">
    <source>
        <dbReference type="RefSeq" id="XP_030761778.1"/>
    </source>
</evidence>
<proteinExistence type="inferred from homology"/>
<dbReference type="PROSITE" id="PS00139">
    <property type="entry name" value="THIOL_PROTEASE_CYS"/>
    <property type="match status" value="1"/>
</dbReference>
<dbReference type="AlphaFoldDB" id="A0A6J2YD20"/>
<feature type="domain" description="Peptidase C1A papain C-terminal" evidence="9">
    <location>
        <begin position="79"/>
        <end position="321"/>
    </location>
</feature>
<evidence type="ECO:0000256" key="5">
    <source>
        <dbReference type="ARBA" id="ARBA00022807"/>
    </source>
</evidence>
<dbReference type="InParanoid" id="A0A6J2YD20"/>
<keyword evidence="6" id="KW-0865">Zymogen</keyword>
<dbReference type="Pfam" id="PF08127">
    <property type="entry name" value="Propeptide_C1"/>
    <property type="match status" value="2"/>
</dbReference>
<dbReference type="FunFam" id="3.90.70.10:FF:000031">
    <property type="entry name" value="Cathepsin B"/>
    <property type="match status" value="2"/>
</dbReference>
<dbReference type="PROSITE" id="PS00640">
    <property type="entry name" value="THIOL_PROTEASE_ASN"/>
    <property type="match status" value="2"/>
</dbReference>
<dbReference type="InterPro" id="IPR013128">
    <property type="entry name" value="Peptidase_C1A"/>
</dbReference>
<evidence type="ECO:0000256" key="2">
    <source>
        <dbReference type="ARBA" id="ARBA00022670"/>
    </source>
</evidence>
<feature type="domain" description="Peptidase C1A papain C-terminal" evidence="9">
    <location>
        <begin position="421"/>
        <end position="663"/>
    </location>
</feature>
<dbReference type="InterPro" id="IPR038765">
    <property type="entry name" value="Papain-like_cys_pep_sf"/>
</dbReference>
<dbReference type="GeneID" id="115886666"/>
<evidence type="ECO:0000256" key="1">
    <source>
        <dbReference type="ARBA" id="ARBA00008455"/>
    </source>
</evidence>
<dbReference type="PANTHER" id="PTHR12411">
    <property type="entry name" value="CYSTEINE PROTEASE FAMILY C1-RELATED"/>
    <property type="match status" value="1"/>
</dbReference>
<keyword evidence="3 8" id="KW-0732">Signal</keyword>
<dbReference type="InterPro" id="IPR025661">
    <property type="entry name" value="Pept_asp_AS"/>
</dbReference>
<keyword evidence="7" id="KW-1015">Disulfide bond</keyword>
<dbReference type="Pfam" id="PF00112">
    <property type="entry name" value="Peptidase_C1"/>
    <property type="match status" value="2"/>
</dbReference>
<name>A0A6J2YD20_SITOR</name>
<dbReference type="InterPro" id="IPR000169">
    <property type="entry name" value="Pept_cys_AS"/>
</dbReference>
<dbReference type="CDD" id="cd02620">
    <property type="entry name" value="Peptidase_C1A_CathepsinB"/>
    <property type="match status" value="2"/>
</dbReference>
<comment type="similarity">
    <text evidence="1">Belongs to the peptidase C1 family.</text>
</comment>
<feature type="signal peptide" evidence="8">
    <location>
        <begin position="1"/>
        <end position="16"/>
    </location>
</feature>
<feature type="chain" id="PRO_5026714488" evidence="8">
    <location>
        <begin position="17"/>
        <end position="669"/>
    </location>
</feature>
<dbReference type="GO" id="GO:0004197">
    <property type="term" value="F:cysteine-type endopeptidase activity"/>
    <property type="evidence" value="ECO:0007669"/>
    <property type="project" value="InterPro"/>
</dbReference>
<dbReference type="SMART" id="SM00645">
    <property type="entry name" value="Pept_C1"/>
    <property type="match status" value="2"/>
</dbReference>
<dbReference type="GO" id="GO:0006508">
    <property type="term" value="P:proteolysis"/>
    <property type="evidence" value="ECO:0007669"/>
    <property type="project" value="UniProtKB-KW"/>
</dbReference>
<dbReference type="Gene3D" id="3.90.70.10">
    <property type="entry name" value="Cysteine proteinases"/>
    <property type="match status" value="2"/>
</dbReference>
<keyword evidence="2" id="KW-0645">Protease</keyword>
<accession>A0A6J2YD20</accession>
<sequence length="669" mass="74552">MKSLMFVVAFLSAVLASEFLHPLSDEFIEQINAQQSTWKAGRNFEIEDYELVKILASGSKGIRNREVLAFNVDAVSDDIPESFDAREAWPNCADVIGLIRDQSQCSASWAFAAAETMSDRICIHSNATKKILVSSQDVLTCSFIFGCEGGNIDYPWSQWNQFGYVSGGLYNNTSQGCKSYFLPSCDGQPSNCSGSVRTPSCVQQCDDNSLNYNSQYTYGQRIQGFSSESRIQQEILTNGPVEGSFNVFQDFVSYQSGIYQYVNGSHVGEHAVKILGWGVENSVKYWLVANSWNEKWGENGYFRILRGTNECNIESDAVVALPDFNRFFKLHIFSTIFFVKMKSLAVACLFVTVSAVFAGKLLHPLSDEFIDQINAKQSTWTAGKNFEIEDYELVKVLASGSKGIRNREALKFNVHDDSDDVPESFDSREAWPECADVIGLIRDQSRCGACWAFAAAEAMSDRICIHSNATRKTLVSSQDILTCTLSYGCDGGSIDAPWSLWYEKGYVTGGLYNNTSQGCQSYFLPNCEDHPNKCTNYVNTPSCVEQCDDTSVVYSAQKTYGLEAYSVSRAKQIQLEILKNGPVETAFDVYQDFVSYKSGIYQYTAGDLEGGHAVKIIGWGVENGVKYWLIANSWNERWGENGYFRMLRGTDECGIESFVAAGLPDFTKF</sequence>
<evidence type="ECO:0000256" key="4">
    <source>
        <dbReference type="ARBA" id="ARBA00022801"/>
    </source>
</evidence>
<dbReference type="InterPro" id="IPR000668">
    <property type="entry name" value="Peptidase_C1A_C"/>
</dbReference>
<dbReference type="PRINTS" id="PR00705">
    <property type="entry name" value="PAPAIN"/>
</dbReference>
<keyword evidence="4" id="KW-0378">Hydrolase</keyword>
<evidence type="ECO:0000256" key="6">
    <source>
        <dbReference type="ARBA" id="ARBA00023145"/>
    </source>
</evidence>
<evidence type="ECO:0000259" key="9">
    <source>
        <dbReference type="SMART" id="SM00645"/>
    </source>
</evidence>
<protein>
    <submittedName>
        <fullName evidence="11">Uncharacterized protein LOC115886666</fullName>
    </submittedName>
</protein>
<dbReference type="SUPFAM" id="SSF54001">
    <property type="entry name" value="Cysteine proteinases"/>
    <property type="match status" value="2"/>
</dbReference>
<gene>
    <name evidence="11" type="primary">LOC115886666</name>
</gene>
<organism evidence="10 11">
    <name type="scientific">Sitophilus oryzae</name>
    <name type="common">Rice weevil</name>
    <name type="synonym">Curculio oryzae</name>
    <dbReference type="NCBI Taxonomy" id="7048"/>
    <lineage>
        <taxon>Eukaryota</taxon>
        <taxon>Metazoa</taxon>
        <taxon>Ecdysozoa</taxon>
        <taxon>Arthropoda</taxon>
        <taxon>Hexapoda</taxon>
        <taxon>Insecta</taxon>
        <taxon>Pterygota</taxon>
        <taxon>Neoptera</taxon>
        <taxon>Endopterygota</taxon>
        <taxon>Coleoptera</taxon>
        <taxon>Polyphaga</taxon>
        <taxon>Cucujiformia</taxon>
        <taxon>Curculionidae</taxon>
        <taxon>Dryophthorinae</taxon>
        <taxon>Sitophilus</taxon>
    </lineage>
</organism>
<reference evidence="11" key="1">
    <citation type="submission" date="2025-08" db="UniProtKB">
        <authorList>
            <consortium name="RefSeq"/>
        </authorList>
    </citation>
    <scope>IDENTIFICATION</scope>
    <source>
        <tissue evidence="11">Gonads</tissue>
    </source>
</reference>
<dbReference type="PROSITE" id="PS00639">
    <property type="entry name" value="THIOL_PROTEASE_HIS"/>
    <property type="match status" value="1"/>
</dbReference>
<dbReference type="RefSeq" id="XP_030761778.1">
    <property type="nucleotide sequence ID" value="XM_030905918.1"/>
</dbReference>
<dbReference type="Proteomes" id="UP000504635">
    <property type="component" value="Unplaced"/>
</dbReference>
<evidence type="ECO:0000256" key="8">
    <source>
        <dbReference type="SAM" id="SignalP"/>
    </source>
</evidence>